<evidence type="ECO:0000256" key="2">
    <source>
        <dbReference type="SAM" id="MobiDB-lite"/>
    </source>
</evidence>
<dbReference type="Pfam" id="PF00561">
    <property type="entry name" value="Abhydrolase_1"/>
    <property type="match status" value="1"/>
</dbReference>
<dbReference type="RefSeq" id="WP_387896401.1">
    <property type="nucleotide sequence ID" value="NZ_JBIAPK010000006.1"/>
</dbReference>
<dbReference type="GO" id="GO:0016787">
    <property type="term" value="F:hydrolase activity"/>
    <property type="evidence" value="ECO:0007669"/>
    <property type="project" value="UniProtKB-KW"/>
</dbReference>
<dbReference type="Gene3D" id="3.40.50.1820">
    <property type="entry name" value="alpha/beta hydrolase"/>
    <property type="match status" value="1"/>
</dbReference>
<organism evidence="4 5">
    <name type="scientific">Streptomyces flavidovirens</name>
    <dbReference type="NCBI Taxonomy" id="67298"/>
    <lineage>
        <taxon>Bacteria</taxon>
        <taxon>Bacillati</taxon>
        <taxon>Actinomycetota</taxon>
        <taxon>Actinomycetes</taxon>
        <taxon>Kitasatosporales</taxon>
        <taxon>Streptomycetaceae</taxon>
        <taxon>Streptomyces</taxon>
    </lineage>
</organism>
<dbReference type="PANTHER" id="PTHR43798">
    <property type="entry name" value="MONOACYLGLYCEROL LIPASE"/>
    <property type="match status" value="1"/>
</dbReference>
<feature type="region of interest" description="Disordered" evidence="2">
    <location>
        <begin position="320"/>
        <end position="350"/>
    </location>
</feature>
<dbReference type="EMBL" id="JBIAPK010000006">
    <property type="protein sequence ID" value="MFF3341169.1"/>
    <property type="molecule type" value="Genomic_DNA"/>
</dbReference>
<dbReference type="SUPFAM" id="SSF53474">
    <property type="entry name" value="alpha/beta-Hydrolases"/>
    <property type="match status" value="1"/>
</dbReference>
<dbReference type="PANTHER" id="PTHR43798:SF31">
    <property type="entry name" value="AB HYDROLASE SUPERFAMILY PROTEIN YCLE"/>
    <property type="match status" value="1"/>
</dbReference>
<dbReference type="InterPro" id="IPR029058">
    <property type="entry name" value="AB_hydrolase_fold"/>
</dbReference>
<keyword evidence="5" id="KW-1185">Reference proteome</keyword>
<gene>
    <name evidence="4" type="ORF">ACFYWW_20900</name>
</gene>
<name>A0ABW6RHZ7_9ACTN</name>
<comment type="caution">
    <text evidence="4">The sequence shown here is derived from an EMBL/GenBank/DDBJ whole genome shotgun (WGS) entry which is preliminary data.</text>
</comment>
<feature type="compositionally biased region" description="Basic and acidic residues" evidence="2">
    <location>
        <begin position="16"/>
        <end position="26"/>
    </location>
</feature>
<feature type="compositionally biased region" description="Basic and acidic residues" evidence="2">
    <location>
        <begin position="327"/>
        <end position="350"/>
    </location>
</feature>
<dbReference type="PRINTS" id="PR00111">
    <property type="entry name" value="ABHYDROLASE"/>
</dbReference>
<evidence type="ECO:0000313" key="5">
    <source>
        <dbReference type="Proteomes" id="UP001601976"/>
    </source>
</evidence>
<protein>
    <submittedName>
        <fullName evidence="4">Alpha/beta fold hydrolase</fullName>
    </submittedName>
</protein>
<evidence type="ECO:0000259" key="3">
    <source>
        <dbReference type="Pfam" id="PF00561"/>
    </source>
</evidence>
<keyword evidence="1 4" id="KW-0378">Hydrolase</keyword>
<proteinExistence type="predicted"/>
<sequence>MPVADHPGRRPAGSESRLRPLGDGDAEPHYRVVHGYRRAYRSAGEGPAVVLIHGIGDSSATWAGLMPGLARRYTVIAPDLLGHGMSDKPRADYSVAAYANGIRDLLGALGIERATLIGHSFGGGVAMQFAYQFPEQTERLVLVSTGGVGAEVNPALRAVSLPGADLMLSALTLPGMRWQTRAFAGLMRLLDTDLGQDATELLHLVDALPDATSRSAFIRTLRAVVDWRGQVVTMLDRCYLAEGMPTLLIWGDRDSVVPERHAHRAHDAMPGSRLEIFAGVGHFPFHAEPVRFLALVEDFIESTSPADWNAERWRELLRAGRPGTRGGRPDDAHHRAVERGLRDASERSAT</sequence>
<accession>A0ABW6RHZ7</accession>
<dbReference type="InterPro" id="IPR000073">
    <property type="entry name" value="AB_hydrolase_1"/>
</dbReference>
<feature type="domain" description="AB hydrolase-1" evidence="3">
    <location>
        <begin position="47"/>
        <end position="288"/>
    </location>
</feature>
<dbReference type="Proteomes" id="UP001601976">
    <property type="component" value="Unassembled WGS sequence"/>
</dbReference>
<evidence type="ECO:0000313" key="4">
    <source>
        <dbReference type="EMBL" id="MFF3341169.1"/>
    </source>
</evidence>
<reference evidence="4 5" key="1">
    <citation type="submission" date="2024-10" db="EMBL/GenBank/DDBJ databases">
        <title>The Natural Products Discovery Center: Release of the First 8490 Sequenced Strains for Exploring Actinobacteria Biosynthetic Diversity.</title>
        <authorList>
            <person name="Kalkreuter E."/>
            <person name="Kautsar S.A."/>
            <person name="Yang D."/>
            <person name="Bader C.D."/>
            <person name="Teijaro C.N."/>
            <person name="Fluegel L."/>
            <person name="Davis C.M."/>
            <person name="Simpson J.R."/>
            <person name="Lauterbach L."/>
            <person name="Steele A.D."/>
            <person name="Gui C."/>
            <person name="Meng S."/>
            <person name="Li G."/>
            <person name="Viehrig K."/>
            <person name="Ye F."/>
            <person name="Su P."/>
            <person name="Kiefer A.F."/>
            <person name="Nichols A."/>
            <person name="Cepeda A.J."/>
            <person name="Yan W."/>
            <person name="Fan B."/>
            <person name="Jiang Y."/>
            <person name="Adhikari A."/>
            <person name="Zheng C.-J."/>
            <person name="Schuster L."/>
            <person name="Cowan T.M."/>
            <person name="Smanski M.J."/>
            <person name="Chevrette M.G."/>
            <person name="De Carvalho L.P.S."/>
            <person name="Shen B."/>
        </authorList>
    </citation>
    <scope>NUCLEOTIDE SEQUENCE [LARGE SCALE GENOMIC DNA]</scope>
    <source>
        <strain evidence="4 5">NPDC003029</strain>
    </source>
</reference>
<feature type="region of interest" description="Disordered" evidence="2">
    <location>
        <begin position="1"/>
        <end position="26"/>
    </location>
</feature>
<dbReference type="InterPro" id="IPR050266">
    <property type="entry name" value="AB_hydrolase_sf"/>
</dbReference>
<evidence type="ECO:0000256" key="1">
    <source>
        <dbReference type="ARBA" id="ARBA00022801"/>
    </source>
</evidence>